<protein>
    <submittedName>
        <fullName evidence="1">Uncharacterized protein</fullName>
    </submittedName>
</protein>
<name>A0ABT8K608_9MICC</name>
<accession>A0ABT8K608</accession>
<sequence length="234" mass="23648">MQKAQHGRRAPRAWQVGIGTATPAELGQLMGLMHGLYGPPPWVYVGPWAQVTNLLPPAASMLLPGSWSGAGVSGGTVTLEGGTRPSYSVLSDTGAELRLPAVPVVAGVPVTGSVWGAGSSGCSIHLDFRNATGATLSTASASHAAAVGGPLPRRSVTGTPPAESVDAVLRVTGALRAAQPAVTWTPDMAAWAAGGGAPKVVARGLSEAVQLAVRDEAYLRRSSASFVLEEVGNA</sequence>
<keyword evidence="2" id="KW-1185">Reference proteome</keyword>
<dbReference type="EMBL" id="JAROCG010000001">
    <property type="protein sequence ID" value="MDN4611957.1"/>
    <property type="molecule type" value="Genomic_DNA"/>
</dbReference>
<reference evidence="1" key="1">
    <citation type="submission" date="2023-06" db="EMBL/GenBank/DDBJ databases">
        <title>MT1 and MT2 Draft Genomes of Novel Species.</title>
        <authorList>
            <person name="Venkateswaran K."/>
        </authorList>
    </citation>
    <scope>NUCLEOTIDE SEQUENCE</scope>
    <source>
        <strain evidence="1">IIF3SC-B10</strain>
    </source>
</reference>
<gene>
    <name evidence="1" type="ORF">P5G52_13895</name>
</gene>
<dbReference type="Proteomes" id="UP001174209">
    <property type="component" value="Unassembled WGS sequence"/>
</dbReference>
<proteinExistence type="predicted"/>
<evidence type="ECO:0000313" key="1">
    <source>
        <dbReference type="EMBL" id="MDN4611957.1"/>
    </source>
</evidence>
<comment type="caution">
    <text evidence="1">The sequence shown here is derived from an EMBL/GenBank/DDBJ whole genome shotgun (WGS) entry which is preliminary data.</text>
</comment>
<evidence type="ECO:0000313" key="2">
    <source>
        <dbReference type="Proteomes" id="UP001174209"/>
    </source>
</evidence>
<organism evidence="1 2">
    <name type="scientific">Arthrobacter burdickii</name>
    <dbReference type="NCBI Taxonomy" id="3035920"/>
    <lineage>
        <taxon>Bacteria</taxon>
        <taxon>Bacillati</taxon>
        <taxon>Actinomycetota</taxon>
        <taxon>Actinomycetes</taxon>
        <taxon>Micrococcales</taxon>
        <taxon>Micrococcaceae</taxon>
        <taxon>Arthrobacter</taxon>
    </lineage>
</organism>
<dbReference type="RefSeq" id="WP_301228309.1">
    <property type="nucleotide sequence ID" value="NZ_JAROCG010000001.1"/>
</dbReference>